<protein>
    <submittedName>
        <fullName evidence="2">Uncharacterized protein</fullName>
    </submittedName>
</protein>
<feature type="region of interest" description="Disordered" evidence="1">
    <location>
        <begin position="1"/>
        <end position="48"/>
    </location>
</feature>
<dbReference type="PANTHER" id="PTHR33132">
    <property type="entry name" value="OSJNBB0118P14.9 PROTEIN"/>
    <property type="match status" value="1"/>
</dbReference>
<dbReference type="AlphaFoldDB" id="A0AAW2PED8"/>
<comment type="caution">
    <text evidence="2">The sequence shown here is derived from an EMBL/GenBank/DDBJ whole genome shotgun (WGS) entry which is preliminary data.</text>
</comment>
<reference evidence="2" key="1">
    <citation type="submission" date="2020-06" db="EMBL/GenBank/DDBJ databases">
        <authorList>
            <person name="Li T."/>
            <person name="Hu X."/>
            <person name="Zhang T."/>
            <person name="Song X."/>
            <person name="Zhang H."/>
            <person name="Dai N."/>
            <person name="Sheng W."/>
            <person name="Hou X."/>
            <person name="Wei L."/>
        </authorList>
    </citation>
    <scope>NUCLEOTIDE SEQUENCE</scope>
    <source>
        <strain evidence="2">G01</strain>
        <tissue evidence="2">Leaf</tissue>
    </source>
</reference>
<organism evidence="2">
    <name type="scientific">Sesamum angustifolium</name>
    <dbReference type="NCBI Taxonomy" id="2727405"/>
    <lineage>
        <taxon>Eukaryota</taxon>
        <taxon>Viridiplantae</taxon>
        <taxon>Streptophyta</taxon>
        <taxon>Embryophyta</taxon>
        <taxon>Tracheophyta</taxon>
        <taxon>Spermatophyta</taxon>
        <taxon>Magnoliopsida</taxon>
        <taxon>eudicotyledons</taxon>
        <taxon>Gunneridae</taxon>
        <taxon>Pentapetalae</taxon>
        <taxon>asterids</taxon>
        <taxon>lamiids</taxon>
        <taxon>Lamiales</taxon>
        <taxon>Pedaliaceae</taxon>
        <taxon>Sesamum</taxon>
    </lineage>
</organism>
<name>A0AAW2PED8_9LAMI</name>
<evidence type="ECO:0000313" key="2">
    <source>
        <dbReference type="EMBL" id="KAL0353485.1"/>
    </source>
</evidence>
<dbReference type="PANTHER" id="PTHR33132:SF135">
    <property type="entry name" value="OS02G0799700 PROTEIN"/>
    <property type="match status" value="1"/>
</dbReference>
<evidence type="ECO:0000256" key="1">
    <source>
        <dbReference type="SAM" id="MobiDB-lite"/>
    </source>
</evidence>
<gene>
    <name evidence="2" type="ORF">Sangu_0929800</name>
</gene>
<sequence>MESKDKPRKFAGTSLDIGEIKKQPSGVGNVAPSPGQGGGRKQPPSTPVHCLCSPTTHAGSFRCRHHRSVSAG</sequence>
<accession>A0AAW2PED8</accession>
<dbReference type="EMBL" id="JACGWK010000005">
    <property type="protein sequence ID" value="KAL0353485.1"/>
    <property type="molecule type" value="Genomic_DNA"/>
</dbReference>
<reference evidence="2" key="2">
    <citation type="journal article" date="2024" name="Plant">
        <title>Genomic evolution and insights into agronomic trait innovations of Sesamum species.</title>
        <authorList>
            <person name="Miao H."/>
            <person name="Wang L."/>
            <person name="Qu L."/>
            <person name="Liu H."/>
            <person name="Sun Y."/>
            <person name="Le M."/>
            <person name="Wang Q."/>
            <person name="Wei S."/>
            <person name="Zheng Y."/>
            <person name="Lin W."/>
            <person name="Duan Y."/>
            <person name="Cao H."/>
            <person name="Xiong S."/>
            <person name="Wang X."/>
            <person name="Wei L."/>
            <person name="Li C."/>
            <person name="Ma Q."/>
            <person name="Ju M."/>
            <person name="Zhao R."/>
            <person name="Li G."/>
            <person name="Mu C."/>
            <person name="Tian Q."/>
            <person name="Mei H."/>
            <person name="Zhang T."/>
            <person name="Gao T."/>
            <person name="Zhang H."/>
        </authorList>
    </citation>
    <scope>NUCLEOTIDE SEQUENCE</scope>
    <source>
        <strain evidence="2">G01</strain>
    </source>
</reference>
<proteinExistence type="predicted"/>